<gene>
    <name evidence="1" type="ORF">L9F63_027564</name>
</gene>
<protein>
    <submittedName>
        <fullName evidence="1">Uncharacterized protein</fullName>
    </submittedName>
</protein>
<accession>A0AAD8A8Q8</accession>
<dbReference type="EMBL" id="JASPKZ010003319">
    <property type="protein sequence ID" value="KAJ9593792.1"/>
    <property type="molecule type" value="Genomic_DNA"/>
</dbReference>
<dbReference type="Proteomes" id="UP001233999">
    <property type="component" value="Unassembled WGS sequence"/>
</dbReference>
<feature type="non-terminal residue" evidence="1">
    <location>
        <position position="53"/>
    </location>
</feature>
<keyword evidence="2" id="KW-1185">Reference proteome</keyword>
<reference evidence="1" key="2">
    <citation type="submission" date="2023-05" db="EMBL/GenBank/DDBJ databases">
        <authorList>
            <person name="Fouks B."/>
        </authorList>
    </citation>
    <scope>NUCLEOTIDE SEQUENCE</scope>
    <source>
        <strain evidence="1">Stay&amp;Tobe</strain>
        <tissue evidence="1">Testes</tissue>
    </source>
</reference>
<dbReference type="AlphaFoldDB" id="A0AAD8A8Q8"/>
<reference evidence="1" key="1">
    <citation type="journal article" date="2023" name="IScience">
        <title>Live-bearing cockroach genome reveals convergent evolutionary mechanisms linked to viviparity in insects and beyond.</title>
        <authorList>
            <person name="Fouks B."/>
            <person name="Harrison M.C."/>
            <person name="Mikhailova A.A."/>
            <person name="Marchal E."/>
            <person name="English S."/>
            <person name="Carruthers M."/>
            <person name="Jennings E.C."/>
            <person name="Chiamaka E.L."/>
            <person name="Frigard R.A."/>
            <person name="Pippel M."/>
            <person name="Attardo G.M."/>
            <person name="Benoit J.B."/>
            <person name="Bornberg-Bauer E."/>
            <person name="Tobe S.S."/>
        </authorList>
    </citation>
    <scope>NUCLEOTIDE SEQUENCE</scope>
    <source>
        <strain evidence="1">Stay&amp;Tobe</strain>
    </source>
</reference>
<evidence type="ECO:0000313" key="2">
    <source>
        <dbReference type="Proteomes" id="UP001233999"/>
    </source>
</evidence>
<comment type="caution">
    <text evidence="1">The sequence shown here is derived from an EMBL/GenBank/DDBJ whole genome shotgun (WGS) entry which is preliminary data.</text>
</comment>
<proteinExistence type="predicted"/>
<name>A0AAD8A8Q8_DIPPU</name>
<sequence length="53" mass="6313">EGSRRANYPLPARGGNEHNEYGKSLFIRKIWIMDMLRQHHLTSLNRNHKLLQD</sequence>
<evidence type="ECO:0000313" key="1">
    <source>
        <dbReference type="EMBL" id="KAJ9593792.1"/>
    </source>
</evidence>
<organism evidence="1 2">
    <name type="scientific">Diploptera punctata</name>
    <name type="common">Pacific beetle cockroach</name>
    <dbReference type="NCBI Taxonomy" id="6984"/>
    <lineage>
        <taxon>Eukaryota</taxon>
        <taxon>Metazoa</taxon>
        <taxon>Ecdysozoa</taxon>
        <taxon>Arthropoda</taxon>
        <taxon>Hexapoda</taxon>
        <taxon>Insecta</taxon>
        <taxon>Pterygota</taxon>
        <taxon>Neoptera</taxon>
        <taxon>Polyneoptera</taxon>
        <taxon>Dictyoptera</taxon>
        <taxon>Blattodea</taxon>
        <taxon>Blaberoidea</taxon>
        <taxon>Blaberidae</taxon>
        <taxon>Diplopterinae</taxon>
        <taxon>Diploptera</taxon>
    </lineage>
</organism>
<feature type="non-terminal residue" evidence="1">
    <location>
        <position position="1"/>
    </location>
</feature>